<comment type="pathway">
    <text evidence="12">Cell wall biogenesis; peptidoglycan biosynthesis.</text>
</comment>
<evidence type="ECO:0000256" key="10">
    <source>
        <dbReference type="ARBA" id="ARBA00023211"/>
    </source>
</evidence>
<accession>A0A554LV43</accession>
<dbReference type="InterPro" id="IPR000291">
    <property type="entry name" value="D-Ala_lig_Van_CS"/>
</dbReference>
<dbReference type="GO" id="GO:0046872">
    <property type="term" value="F:metal ion binding"/>
    <property type="evidence" value="ECO:0007669"/>
    <property type="project" value="UniProtKB-KW"/>
</dbReference>
<evidence type="ECO:0000256" key="2">
    <source>
        <dbReference type="ARBA" id="ARBA00010871"/>
    </source>
</evidence>
<keyword evidence="5 14" id="KW-0547">Nucleotide-binding</keyword>
<dbReference type="NCBIfam" id="TIGR01205">
    <property type="entry name" value="D_ala_D_alaTIGR"/>
    <property type="match status" value="1"/>
</dbReference>
<dbReference type="Gene3D" id="3.40.50.20">
    <property type="match status" value="1"/>
</dbReference>
<feature type="active site" evidence="13">
    <location>
        <position position="147"/>
    </location>
</feature>
<comment type="cofactor">
    <cofactor evidence="1">
        <name>Mn(2+)</name>
        <dbReference type="ChEBI" id="CHEBI:29035"/>
    </cofactor>
</comment>
<comment type="catalytic activity">
    <reaction evidence="12">
        <text>2 D-alanine + ATP = D-alanyl-D-alanine + ADP + phosphate + H(+)</text>
        <dbReference type="Rhea" id="RHEA:11224"/>
        <dbReference type="ChEBI" id="CHEBI:15378"/>
        <dbReference type="ChEBI" id="CHEBI:30616"/>
        <dbReference type="ChEBI" id="CHEBI:43474"/>
        <dbReference type="ChEBI" id="CHEBI:57416"/>
        <dbReference type="ChEBI" id="CHEBI:57822"/>
        <dbReference type="ChEBI" id="CHEBI:456216"/>
        <dbReference type="EC" id="6.3.2.4"/>
    </reaction>
</comment>
<dbReference type="InterPro" id="IPR011095">
    <property type="entry name" value="Dala_Dala_lig_C"/>
</dbReference>
<feature type="binding site" evidence="14">
    <location>
        <begin position="269"/>
        <end position="270"/>
    </location>
    <ligand>
        <name>ATP</name>
        <dbReference type="ChEBI" id="CHEBI:30616"/>
    </ligand>
</feature>
<dbReference type="SUPFAM" id="SSF56059">
    <property type="entry name" value="Glutathione synthetase ATP-binding domain-like"/>
    <property type="match status" value="1"/>
</dbReference>
<dbReference type="UniPathway" id="UPA00219"/>
<keyword evidence="11 12" id="KW-0961">Cell wall biogenesis/degradation</keyword>
<dbReference type="Gene3D" id="3.30.1490.20">
    <property type="entry name" value="ATP-grasp fold, A domain"/>
    <property type="match status" value="1"/>
</dbReference>
<keyword evidence="12" id="KW-0963">Cytoplasm</keyword>
<feature type="active site" evidence="13">
    <location>
        <position position="281"/>
    </location>
</feature>
<dbReference type="HAMAP" id="MF_00047">
    <property type="entry name" value="Dala_Dala_lig"/>
    <property type="match status" value="1"/>
</dbReference>
<dbReference type="AlphaFoldDB" id="A0A554LV43"/>
<dbReference type="Pfam" id="PF01820">
    <property type="entry name" value="Dala_Dala_lig_N"/>
    <property type="match status" value="2"/>
</dbReference>
<feature type="binding site" evidence="14">
    <location>
        <begin position="139"/>
        <end position="141"/>
    </location>
    <ligand>
        <name>ATP</name>
        <dbReference type="ChEBI" id="CHEBI:30616"/>
    </ligand>
</feature>
<protein>
    <recommendedName>
        <fullName evidence="12">D-alanine--D-alanine ligase</fullName>
        <ecNumber evidence="12">6.3.2.4</ecNumber>
    </recommendedName>
    <alternativeName>
        <fullName evidence="12">D-Ala-D-Ala ligase</fullName>
    </alternativeName>
    <alternativeName>
        <fullName evidence="12">D-alanylalanine synthetase</fullName>
    </alternativeName>
</protein>
<evidence type="ECO:0000256" key="14">
    <source>
        <dbReference type="PIRSR" id="PIRSR039102-2"/>
    </source>
</evidence>
<dbReference type="PIRSF" id="PIRSF039102">
    <property type="entry name" value="Ddl/VanB"/>
    <property type="match status" value="1"/>
</dbReference>
<dbReference type="InterPro" id="IPR016185">
    <property type="entry name" value="PreATP-grasp_dom_sf"/>
</dbReference>
<keyword evidence="4 15" id="KW-0479">Metal-binding</keyword>
<evidence type="ECO:0000313" key="19">
    <source>
        <dbReference type="Proteomes" id="UP000318711"/>
    </source>
</evidence>
<dbReference type="GO" id="GO:0071555">
    <property type="term" value="P:cell wall organization"/>
    <property type="evidence" value="ECO:0007669"/>
    <property type="project" value="UniProtKB-KW"/>
</dbReference>
<dbReference type="GO" id="GO:0008360">
    <property type="term" value="P:regulation of cell shape"/>
    <property type="evidence" value="ECO:0007669"/>
    <property type="project" value="UniProtKB-KW"/>
</dbReference>
<name>A0A554LV43_9BACT</name>
<dbReference type="EC" id="6.3.2.4" evidence="12"/>
<evidence type="ECO:0000256" key="9">
    <source>
        <dbReference type="ARBA" id="ARBA00022984"/>
    </source>
</evidence>
<evidence type="ECO:0000256" key="12">
    <source>
        <dbReference type="HAMAP-Rule" id="MF_00047"/>
    </source>
</evidence>
<reference evidence="18 19" key="1">
    <citation type="submission" date="2017-07" db="EMBL/GenBank/DDBJ databases">
        <title>Mechanisms for carbon and nitrogen cycling indicate functional differentiation within the Candidate Phyla Radiation.</title>
        <authorList>
            <person name="Danczak R.E."/>
            <person name="Johnston M.D."/>
            <person name="Kenah C."/>
            <person name="Slattery M."/>
            <person name="Wrighton K.C."/>
            <person name="Wilkins M.J."/>
        </authorList>
    </citation>
    <scope>NUCLEOTIDE SEQUENCE [LARGE SCALE GENOMIC DNA]</scope>
    <source>
        <strain evidence="18">Licking1014_2</strain>
    </source>
</reference>
<dbReference type="Proteomes" id="UP000318711">
    <property type="component" value="Unassembled WGS sequence"/>
</dbReference>
<dbReference type="InterPro" id="IPR013815">
    <property type="entry name" value="ATP_grasp_subdomain_1"/>
</dbReference>
<evidence type="ECO:0000256" key="1">
    <source>
        <dbReference type="ARBA" id="ARBA00001936"/>
    </source>
</evidence>
<comment type="similarity">
    <text evidence="2 12">Belongs to the D-alanine--D-alanine ligase family.</text>
</comment>
<dbReference type="Pfam" id="PF07478">
    <property type="entry name" value="Dala_Dala_lig_C"/>
    <property type="match status" value="1"/>
</dbReference>
<feature type="binding site" evidence="15">
    <location>
        <position position="270"/>
    </location>
    <ligand>
        <name>Mg(2+)</name>
        <dbReference type="ChEBI" id="CHEBI:18420"/>
        <label>2</label>
    </ligand>
</feature>
<feature type="binding site" evidence="14">
    <location>
        <position position="97"/>
    </location>
    <ligand>
        <name>ATP</name>
        <dbReference type="ChEBI" id="CHEBI:30616"/>
    </ligand>
</feature>
<evidence type="ECO:0000256" key="13">
    <source>
        <dbReference type="PIRSR" id="PIRSR039102-1"/>
    </source>
</evidence>
<evidence type="ECO:0000259" key="17">
    <source>
        <dbReference type="PROSITE" id="PS50975"/>
    </source>
</evidence>
<evidence type="ECO:0000256" key="8">
    <source>
        <dbReference type="ARBA" id="ARBA00022960"/>
    </source>
</evidence>
<proteinExistence type="inferred from homology"/>
<keyword evidence="6 16" id="KW-0067">ATP-binding</keyword>
<feature type="binding site" evidence="15">
    <location>
        <position position="270"/>
    </location>
    <ligand>
        <name>Mg(2+)</name>
        <dbReference type="ChEBI" id="CHEBI:18420"/>
        <label>1</label>
    </ligand>
</feature>
<comment type="function">
    <text evidence="12">Cell wall formation.</text>
</comment>
<evidence type="ECO:0000256" key="3">
    <source>
        <dbReference type="ARBA" id="ARBA00022598"/>
    </source>
</evidence>
<sequence length="310" mass="34956">MIKVGLIYGGKSFEHAVSMMTAGSIWKNIDRRQFAVTKIYIDKKGNLNEKLLDDIDVAFLAVHGPNCEDGRLQEFLEKRGIKYTGSRVNASRLNMDKIKMHQIFQKANLKTVAFLGFNKQQKIDLVVEKIIKEIGFPCFVKPNNTGSSMGVAKVATPKGLVAAIKKAFCYDHKIIVEKTVIQPREIEVAILDNQKLVVSEPGEILTNGQVYSYQKKYFKPFATAIKANLPKTIISKIKKMAEKAYRATGCRGYARVDFFLDQNNQVYINEINTLPGFTEISMFPKIMMATGISYQNLITKIIQLALDKGW</sequence>
<keyword evidence="8 12" id="KW-0133">Cell shape</keyword>
<feature type="binding site" evidence="15">
    <location>
        <position position="272"/>
    </location>
    <ligand>
        <name>Mg(2+)</name>
        <dbReference type="ChEBI" id="CHEBI:18420"/>
        <label>2</label>
    </ligand>
</feature>
<dbReference type="GO" id="GO:0009252">
    <property type="term" value="P:peptidoglycan biosynthetic process"/>
    <property type="evidence" value="ECO:0007669"/>
    <property type="project" value="UniProtKB-UniRule"/>
</dbReference>
<feature type="binding site" evidence="14">
    <location>
        <begin position="147"/>
        <end position="148"/>
    </location>
    <ligand>
        <name>ATP</name>
        <dbReference type="ChEBI" id="CHEBI:30616"/>
    </ligand>
</feature>
<dbReference type="Gene3D" id="3.30.470.20">
    <property type="entry name" value="ATP-grasp fold, B domain"/>
    <property type="match status" value="1"/>
</dbReference>
<keyword evidence="3 12" id="KW-0436">Ligase</keyword>
<dbReference type="InterPro" id="IPR005905">
    <property type="entry name" value="D_ala_D_ala"/>
</dbReference>
<evidence type="ECO:0000256" key="5">
    <source>
        <dbReference type="ARBA" id="ARBA00022741"/>
    </source>
</evidence>
<dbReference type="InterPro" id="IPR011761">
    <property type="entry name" value="ATP-grasp"/>
</dbReference>
<evidence type="ECO:0000313" key="18">
    <source>
        <dbReference type="EMBL" id="TSC96741.1"/>
    </source>
</evidence>
<dbReference type="PANTHER" id="PTHR23132">
    <property type="entry name" value="D-ALANINE--D-ALANINE LIGASE"/>
    <property type="match status" value="1"/>
</dbReference>
<keyword evidence="10 15" id="KW-0464">Manganese</keyword>
<comment type="subcellular location">
    <subcellularLocation>
        <location evidence="12">Cytoplasm</location>
    </subcellularLocation>
</comment>
<dbReference type="SUPFAM" id="SSF52440">
    <property type="entry name" value="PreATP-grasp domain"/>
    <property type="match status" value="1"/>
</dbReference>
<feature type="domain" description="ATP-grasp" evidence="17">
    <location>
        <begin position="101"/>
        <end position="303"/>
    </location>
</feature>
<dbReference type="NCBIfam" id="NF002528">
    <property type="entry name" value="PRK01966.1-4"/>
    <property type="match status" value="1"/>
</dbReference>
<feature type="binding site" evidence="14">
    <location>
        <begin position="177"/>
        <end position="185"/>
    </location>
    <ligand>
        <name>ATP</name>
        <dbReference type="ChEBI" id="CHEBI:30616"/>
    </ligand>
</feature>
<dbReference type="PANTHER" id="PTHR23132:SF25">
    <property type="entry name" value="D-ALANINE--D-ALANINE LIGASE A"/>
    <property type="match status" value="1"/>
</dbReference>
<dbReference type="NCBIfam" id="NF002378">
    <property type="entry name" value="PRK01372.1"/>
    <property type="match status" value="1"/>
</dbReference>
<organism evidence="18 19">
    <name type="scientific">Candidatus Berkelbacteria bacterium Licking1014_2</name>
    <dbReference type="NCBI Taxonomy" id="2017146"/>
    <lineage>
        <taxon>Bacteria</taxon>
        <taxon>Candidatus Berkelbacteria</taxon>
    </lineage>
</organism>
<evidence type="ECO:0000256" key="6">
    <source>
        <dbReference type="ARBA" id="ARBA00022840"/>
    </source>
</evidence>
<dbReference type="PROSITE" id="PS00844">
    <property type="entry name" value="DALA_DALA_LIGASE_2"/>
    <property type="match status" value="1"/>
</dbReference>
<dbReference type="PROSITE" id="PS50975">
    <property type="entry name" value="ATP_GRASP"/>
    <property type="match status" value="1"/>
</dbReference>
<feature type="active site" evidence="13">
    <location>
        <position position="14"/>
    </location>
</feature>
<comment type="cofactor">
    <cofactor evidence="15">
        <name>Mg(2+)</name>
        <dbReference type="ChEBI" id="CHEBI:18420"/>
    </cofactor>
    <cofactor evidence="15">
        <name>Mn(2+)</name>
        <dbReference type="ChEBI" id="CHEBI:29035"/>
    </cofactor>
    <text evidence="15">Binds 2 magnesium or manganese ions per subunit.</text>
</comment>
<keyword evidence="9 12" id="KW-0573">Peptidoglycan synthesis</keyword>
<gene>
    <name evidence="12" type="primary">ddl</name>
    <name evidence="18" type="ORF">CEN88_283</name>
</gene>
<evidence type="ECO:0000256" key="15">
    <source>
        <dbReference type="PIRSR" id="PIRSR039102-3"/>
    </source>
</evidence>
<evidence type="ECO:0000256" key="16">
    <source>
        <dbReference type="PROSITE-ProRule" id="PRU00409"/>
    </source>
</evidence>
<evidence type="ECO:0000256" key="7">
    <source>
        <dbReference type="ARBA" id="ARBA00022842"/>
    </source>
</evidence>
<dbReference type="InterPro" id="IPR011127">
    <property type="entry name" value="Dala_Dala_lig_N"/>
</dbReference>
<dbReference type="EMBL" id="VMGL01000030">
    <property type="protein sequence ID" value="TSC96741.1"/>
    <property type="molecule type" value="Genomic_DNA"/>
</dbReference>
<evidence type="ECO:0000256" key="4">
    <source>
        <dbReference type="ARBA" id="ARBA00022723"/>
    </source>
</evidence>
<dbReference type="GO" id="GO:0008716">
    <property type="term" value="F:D-alanine-D-alanine ligase activity"/>
    <property type="evidence" value="ECO:0007669"/>
    <property type="project" value="UniProtKB-UniRule"/>
</dbReference>
<dbReference type="GO" id="GO:0005829">
    <property type="term" value="C:cytosol"/>
    <property type="evidence" value="ECO:0007669"/>
    <property type="project" value="TreeGrafter"/>
</dbReference>
<evidence type="ECO:0000256" key="11">
    <source>
        <dbReference type="ARBA" id="ARBA00023316"/>
    </source>
</evidence>
<keyword evidence="7 15" id="KW-0460">Magnesium</keyword>
<comment type="caution">
    <text evidence="18">The sequence shown here is derived from an EMBL/GenBank/DDBJ whole genome shotgun (WGS) entry which is preliminary data.</text>
</comment>
<feature type="binding site" evidence="15">
    <location>
        <position position="257"/>
    </location>
    <ligand>
        <name>Mg(2+)</name>
        <dbReference type="ChEBI" id="CHEBI:18420"/>
        <label>1</label>
    </ligand>
</feature>
<dbReference type="GO" id="GO:0005524">
    <property type="term" value="F:ATP binding"/>
    <property type="evidence" value="ECO:0007669"/>
    <property type="project" value="UniProtKB-UniRule"/>
</dbReference>
<dbReference type="FunFam" id="3.30.470.20:FF:000008">
    <property type="entry name" value="D-alanine--D-alanine ligase"/>
    <property type="match status" value="1"/>
</dbReference>